<feature type="domain" description="NIPSNAP" evidence="3">
    <location>
        <begin position="42"/>
        <end position="132"/>
    </location>
</feature>
<evidence type="ECO:0000313" key="5">
    <source>
        <dbReference type="Proteomes" id="UP000315369"/>
    </source>
</evidence>
<accession>A0A540X6U0</accession>
<evidence type="ECO:0000259" key="3">
    <source>
        <dbReference type="Pfam" id="PF07978"/>
    </source>
</evidence>
<evidence type="ECO:0000256" key="1">
    <source>
        <dbReference type="SAM" id="MobiDB-lite"/>
    </source>
</evidence>
<protein>
    <submittedName>
        <fullName evidence="4">NIPSNAP family protein</fullName>
    </submittedName>
</protein>
<dbReference type="SUPFAM" id="SSF54909">
    <property type="entry name" value="Dimeric alpha+beta barrel"/>
    <property type="match status" value="1"/>
</dbReference>
<dbReference type="Pfam" id="PF07978">
    <property type="entry name" value="NIPSNAP"/>
    <property type="match status" value="1"/>
</dbReference>
<keyword evidence="2" id="KW-0732">Signal</keyword>
<sequence>MRRQLFTLLLLLTWKASALPPTPPSGATAVKTASRDCCAVLELRQYTLHPGQRDVLIDLFEREFVESQEAQGAHLVGQFRDSARPERFVWLRGFPDMVSREQTLKRFYGGPVWKAHREAANATMQDSSNVLLLRPVTGSRGFPPPGSPRPDKGNHPTPDSLALVTLLHRDAPVDDAFLRFVEQQLVPVLSETGGAPLTLLQTEYAPNTFPALPVREGEHVLVAFTVFASREKYRAHVERLANSRRWNDTVRPALLKHLKAAPESLVLEPTARSLLR</sequence>
<evidence type="ECO:0000256" key="2">
    <source>
        <dbReference type="SAM" id="SignalP"/>
    </source>
</evidence>
<gene>
    <name evidence="4" type="ORF">FJV41_06305</name>
</gene>
<feature type="signal peptide" evidence="2">
    <location>
        <begin position="1"/>
        <end position="18"/>
    </location>
</feature>
<dbReference type="EMBL" id="VIFM01000016">
    <property type="protein sequence ID" value="TQF16889.1"/>
    <property type="molecule type" value="Genomic_DNA"/>
</dbReference>
<dbReference type="InterPro" id="IPR011008">
    <property type="entry name" value="Dimeric_a/b-barrel"/>
</dbReference>
<comment type="caution">
    <text evidence="4">The sequence shown here is derived from an EMBL/GenBank/DDBJ whole genome shotgun (WGS) entry which is preliminary data.</text>
</comment>
<proteinExistence type="predicted"/>
<evidence type="ECO:0000313" key="4">
    <source>
        <dbReference type="EMBL" id="TQF16889.1"/>
    </source>
</evidence>
<reference evidence="4 5" key="1">
    <citation type="submission" date="2019-06" db="EMBL/GenBank/DDBJ databases">
        <authorList>
            <person name="Livingstone P."/>
            <person name="Whitworth D."/>
        </authorList>
    </citation>
    <scope>NUCLEOTIDE SEQUENCE [LARGE SCALE GENOMIC DNA]</scope>
    <source>
        <strain evidence="4 5">AM401</strain>
    </source>
</reference>
<name>A0A540X6U0_9BACT</name>
<dbReference type="Gene3D" id="3.30.70.100">
    <property type="match status" value="1"/>
</dbReference>
<feature type="region of interest" description="Disordered" evidence="1">
    <location>
        <begin position="135"/>
        <end position="158"/>
    </location>
</feature>
<dbReference type="OrthoDB" id="9809695at2"/>
<dbReference type="InterPro" id="IPR012577">
    <property type="entry name" value="NIPSNAP"/>
</dbReference>
<organism evidence="4 5">
    <name type="scientific">Myxococcus llanfairpwllgwyngyllgogerychwyrndrobwllllantysiliogogogochensis</name>
    <dbReference type="NCBI Taxonomy" id="2590453"/>
    <lineage>
        <taxon>Bacteria</taxon>
        <taxon>Pseudomonadati</taxon>
        <taxon>Myxococcota</taxon>
        <taxon>Myxococcia</taxon>
        <taxon>Myxococcales</taxon>
        <taxon>Cystobacterineae</taxon>
        <taxon>Myxococcaceae</taxon>
        <taxon>Myxococcus</taxon>
    </lineage>
</organism>
<keyword evidence="5" id="KW-1185">Reference proteome</keyword>
<feature type="chain" id="PRO_5022067744" evidence="2">
    <location>
        <begin position="19"/>
        <end position="276"/>
    </location>
</feature>
<dbReference type="Proteomes" id="UP000315369">
    <property type="component" value="Unassembled WGS sequence"/>
</dbReference>
<dbReference type="AlphaFoldDB" id="A0A540X6U0"/>